<dbReference type="EMBL" id="BAAANK010000001">
    <property type="protein sequence ID" value="GAA1823357.1"/>
    <property type="molecule type" value="Genomic_DNA"/>
</dbReference>
<evidence type="ECO:0000313" key="1">
    <source>
        <dbReference type="EMBL" id="GAA1823357.1"/>
    </source>
</evidence>
<accession>A0ABP4YLZ7</accession>
<sequence>MHKVLMWRLKWLEKPPAGEMHILIVDDHSSSEVGHRRSKWVKKAPPVPEDGGELCVSYLHADASIANSFPLADRPIPGD</sequence>
<comment type="caution">
    <text evidence="1">The sequence shown here is derived from an EMBL/GenBank/DDBJ whole genome shotgun (WGS) entry which is preliminary data.</text>
</comment>
<organism evidence="1 2">
    <name type="scientific">Agromyces salentinus</name>
    <dbReference type="NCBI Taxonomy" id="269421"/>
    <lineage>
        <taxon>Bacteria</taxon>
        <taxon>Bacillati</taxon>
        <taxon>Actinomycetota</taxon>
        <taxon>Actinomycetes</taxon>
        <taxon>Micrococcales</taxon>
        <taxon>Microbacteriaceae</taxon>
        <taxon>Agromyces</taxon>
    </lineage>
</organism>
<gene>
    <name evidence="1" type="ORF">GCM10009750_02330</name>
</gene>
<protein>
    <recommendedName>
        <fullName evidence="3">Transposase IS701-like DDE domain-containing protein</fullName>
    </recommendedName>
</protein>
<dbReference type="Proteomes" id="UP001501746">
    <property type="component" value="Unassembled WGS sequence"/>
</dbReference>
<evidence type="ECO:0000313" key="2">
    <source>
        <dbReference type="Proteomes" id="UP001501746"/>
    </source>
</evidence>
<keyword evidence="2" id="KW-1185">Reference proteome</keyword>
<name>A0ABP4YLZ7_9MICO</name>
<reference evidence="2" key="1">
    <citation type="journal article" date="2019" name="Int. J. Syst. Evol. Microbiol.">
        <title>The Global Catalogue of Microorganisms (GCM) 10K type strain sequencing project: providing services to taxonomists for standard genome sequencing and annotation.</title>
        <authorList>
            <consortium name="The Broad Institute Genomics Platform"/>
            <consortium name="The Broad Institute Genome Sequencing Center for Infectious Disease"/>
            <person name="Wu L."/>
            <person name="Ma J."/>
        </authorList>
    </citation>
    <scope>NUCLEOTIDE SEQUENCE [LARGE SCALE GENOMIC DNA]</scope>
    <source>
        <strain evidence="2">JCM 14323</strain>
    </source>
</reference>
<evidence type="ECO:0008006" key="3">
    <source>
        <dbReference type="Google" id="ProtNLM"/>
    </source>
</evidence>
<proteinExistence type="predicted"/>